<dbReference type="eggNOG" id="KOG4197">
    <property type="taxonomic scope" value="Eukaryota"/>
</dbReference>
<dbReference type="Gramene" id="EFJ26200">
    <property type="protein sequence ID" value="EFJ26200"/>
    <property type="gene ID" value="SELMODRAFT_98565"/>
</dbReference>
<organism evidence="4">
    <name type="scientific">Selaginella moellendorffii</name>
    <name type="common">Spikemoss</name>
    <dbReference type="NCBI Taxonomy" id="88036"/>
    <lineage>
        <taxon>Eukaryota</taxon>
        <taxon>Viridiplantae</taxon>
        <taxon>Streptophyta</taxon>
        <taxon>Embryophyta</taxon>
        <taxon>Tracheophyta</taxon>
        <taxon>Lycopodiopsida</taxon>
        <taxon>Selaginellales</taxon>
        <taxon>Selaginellaceae</taxon>
        <taxon>Selaginella</taxon>
    </lineage>
</organism>
<dbReference type="PROSITE" id="PS51375">
    <property type="entry name" value="PPR"/>
    <property type="match status" value="1"/>
</dbReference>
<dbReference type="GO" id="GO:0003723">
    <property type="term" value="F:RNA binding"/>
    <property type="evidence" value="ECO:0007669"/>
    <property type="project" value="InterPro"/>
</dbReference>
<feature type="repeat" description="PPR" evidence="2">
    <location>
        <begin position="36"/>
        <end position="70"/>
    </location>
</feature>
<dbReference type="GO" id="GO:0009451">
    <property type="term" value="P:RNA modification"/>
    <property type="evidence" value="ECO:0007669"/>
    <property type="project" value="InterPro"/>
</dbReference>
<dbReference type="InterPro" id="IPR011990">
    <property type="entry name" value="TPR-like_helical_dom_sf"/>
</dbReference>
<evidence type="ECO:0000313" key="3">
    <source>
        <dbReference type="EMBL" id="EFJ26200.1"/>
    </source>
</evidence>
<gene>
    <name evidence="3" type="ORF">SELMODRAFT_98565</name>
</gene>
<evidence type="ECO:0008006" key="5">
    <source>
        <dbReference type="Google" id="ProtNLM"/>
    </source>
</evidence>
<dbReference type="OrthoDB" id="10687412at2759"/>
<dbReference type="Gene3D" id="1.25.40.10">
    <property type="entry name" value="Tetratricopeptide repeat domain"/>
    <property type="match status" value="1"/>
</dbReference>
<dbReference type="AlphaFoldDB" id="D8RP49"/>
<keyword evidence="4" id="KW-1185">Reference proteome</keyword>
<accession>D8RP49</accession>
<keyword evidence="1" id="KW-0677">Repeat</keyword>
<dbReference type="Proteomes" id="UP000001514">
    <property type="component" value="Unassembled WGS sequence"/>
</dbReference>
<dbReference type="KEGG" id="smo:SELMODRAFT_98565"/>
<dbReference type="Pfam" id="PF13041">
    <property type="entry name" value="PPR_2"/>
    <property type="match status" value="1"/>
</dbReference>
<proteinExistence type="predicted"/>
<name>D8RP49_SELML</name>
<sequence length="187" mass="20101">MPQRSLVSTNAMVAAFSQAGDVVAAKRLFDGMLERNAVSWNAMLTGYAQNGHNQEALELVKQMLLHGLEIDHVGGLCLLAACSDVGVLAAARSCFTSILMDHSVDWTREHYYSMVNLLGRVGLVSEASQVMALIPEKYQNGAGWKALLTACKLHSNAAQGRLVAREAFVLDPQSSSSYALLATTLSC</sequence>
<evidence type="ECO:0000313" key="4">
    <source>
        <dbReference type="Proteomes" id="UP000001514"/>
    </source>
</evidence>
<dbReference type="HOGENOM" id="CLU_002706_0_0_1"/>
<dbReference type="InterPro" id="IPR046960">
    <property type="entry name" value="PPR_At4g14850-like_plant"/>
</dbReference>
<dbReference type="PANTHER" id="PTHR47926:SF533">
    <property type="entry name" value="DYW DOMAIN-CONTAINING PROTEIN"/>
    <property type="match status" value="1"/>
</dbReference>
<evidence type="ECO:0000256" key="1">
    <source>
        <dbReference type="ARBA" id="ARBA00022737"/>
    </source>
</evidence>
<evidence type="ECO:0000256" key="2">
    <source>
        <dbReference type="PROSITE-ProRule" id="PRU00708"/>
    </source>
</evidence>
<dbReference type="InterPro" id="IPR002885">
    <property type="entry name" value="PPR_rpt"/>
</dbReference>
<dbReference type="PANTHER" id="PTHR47926">
    <property type="entry name" value="PENTATRICOPEPTIDE REPEAT-CONTAINING PROTEIN"/>
    <property type="match status" value="1"/>
</dbReference>
<dbReference type="InParanoid" id="D8RP49"/>
<protein>
    <recommendedName>
        <fullName evidence="5">Pentacotripeptide-repeat region of PRORP domain-containing protein</fullName>
    </recommendedName>
</protein>
<dbReference type="NCBIfam" id="TIGR00756">
    <property type="entry name" value="PPR"/>
    <property type="match status" value="2"/>
</dbReference>
<reference evidence="3 4" key="1">
    <citation type="journal article" date="2011" name="Science">
        <title>The Selaginella genome identifies genetic changes associated with the evolution of vascular plants.</title>
        <authorList>
            <person name="Banks J.A."/>
            <person name="Nishiyama T."/>
            <person name="Hasebe M."/>
            <person name="Bowman J.L."/>
            <person name="Gribskov M."/>
            <person name="dePamphilis C."/>
            <person name="Albert V.A."/>
            <person name="Aono N."/>
            <person name="Aoyama T."/>
            <person name="Ambrose B.A."/>
            <person name="Ashton N.W."/>
            <person name="Axtell M.J."/>
            <person name="Barker E."/>
            <person name="Barker M.S."/>
            <person name="Bennetzen J.L."/>
            <person name="Bonawitz N.D."/>
            <person name="Chapple C."/>
            <person name="Cheng C."/>
            <person name="Correa L.G."/>
            <person name="Dacre M."/>
            <person name="DeBarry J."/>
            <person name="Dreyer I."/>
            <person name="Elias M."/>
            <person name="Engstrom E.M."/>
            <person name="Estelle M."/>
            <person name="Feng L."/>
            <person name="Finet C."/>
            <person name="Floyd S.K."/>
            <person name="Frommer W.B."/>
            <person name="Fujita T."/>
            <person name="Gramzow L."/>
            <person name="Gutensohn M."/>
            <person name="Harholt J."/>
            <person name="Hattori M."/>
            <person name="Heyl A."/>
            <person name="Hirai T."/>
            <person name="Hiwatashi Y."/>
            <person name="Ishikawa M."/>
            <person name="Iwata M."/>
            <person name="Karol K.G."/>
            <person name="Koehler B."/>
            <person name="Kolukisaoglu U."/>
            <person name="Kubo M."/>
            <person name="Kurata T."/>
            <person name="Lalonde S."/>
            <person name="Li K."/>
            <person name="Li Y."/>
            <person name="Litt A."/>
            <person name="Lyons E."/>
            <person name="Manning G."/>
            <person name="Maruyama T."/>
            <person name="Michael T.P."/>
            <person name="Mikami K."/>
            <person name="Miyazaki S."/>
            <person name="Morinaga S."/>
            <person name="Murata T."/>
            <person name="Mueller-Roeber B."/>
            <person name="Nelson D.R."/>
            <person name="Obara M."/>
            <person name="Oguri Y."/>
            <person name="Olmstead R.G."/>
            <person name="Onodera N."/>
            <person name="Petersen B.L."/>
            <person name="Pils B."/>
            <person name="Prigge M."/>
            <person name="Rensing S.A."/>
            <person name="Riano-Pachon D.M."/>
            <person name="Roberts A.W."/>
            <person name="Sato Y."/>
            <person name="Scheller H.V."/>
            <person name="Schulz B."/>
            <person name="Schulz C."/>
            <person name="Shakirov E.V."/>
            <person name="Shibagaki N."/>
            <person name="Shinohara N."/>
            <person name="Shippen D.E."/>
            <person name="Soerensen I."/>
            <person name="Sotooka R."/>
            <person name="Sugimoto N."/>
            <person name="Sugita M."/>
            <person name="Sumikawa N."/>
            <person name="Tanurdzic M."/>
            <person name="Theissen G."/>
            <person name="Ulvskov P."/>
            <person name="Wakazuki S."/>
            <person name="Weng J.K."/>
            <person name="Willats W.W."/>
            <person name="Wipf D."/>
            <person name="Wolf P.G."/>
            <person name="Yang L."/>
            <person name="Zimmer A.D."/>
            <person name="Zhu Q."/>
            <person name="Mitros T."/>
            <person name="Hellsten U."/>
            <person name="Loque D."/>
            <person name="Otillar R."/>
            <person name="Salamov A."/>
            <person name="Schmutz J."/>
            <person name="Shapiro H."/>
            <person name="Lindquist E."/>
            <person name="Lucas S."/>
            <person name="Rokhsar D."/>
            <person name="Grigoriev I.V."/>
        </authorList>
    </citation>
    <scope>NUCLEOTIDE SEQUENCE [LARGE SCALE GENOMIC DNA]</scope>
</reference>
<dbReference type="EMBL" id="GL377585">
    <property type="protein sequence ID" value="EFJ26200.1"/>
    <property type="molecule type" value="Genomic_DNA"/>
</dbReference>